<gene>
    <name evidence="3" type="ORF">F0161_00195</name>
</gene>
<accession>A0A5P1WYY8</accession>
<dbReference type="Pfam" id="PF13596">
    <property type="entry name" value="PAS_10"/>
    <property type="match status" value="1"/>
</dbReference>
<organism evidence="3 4">
    <name type="scientific">Paucilactobacillus nenjiangensis</name>
    <dbReference type="NCBI Taxonomy" id="1296540"/>
    <lineage>
        <taxon>Bacteria</taxon>
        <taxon>Bacillati</taxon>
        <taxon>Bacillota</taxon>
        <taxon>Bacilli</taxon>
        <taxon>Lactobacillales</taxon>
        <taxon>Lactobacillaceae</taxon>
        <taxon>Paucilactobacillus</taxon>
    </lineage>
</organism>
<evidence type="ECO:0000259" key="2">
    <source>
        <dbReference type="Pfam" id="PF03358"/>
    </source>
</evidence>
<evidence type="ECO:0000313" key="3">
    <source>
        <dbReference type="EMBL" id="QER66433.1"/>
    </source>
</evidence>
<sequence>MRLVAIAGSIGEQSYNRMLVRFIARHYKDEVEIEVLDIDDIPVFTQDEDLSDSVAVQKLYQKVFSSDGVILATPEHNHTVPAAMKNVIEWLSFKLHPFEVKPVWIVGASYHRQGSSRAQLHLKQIMESPGVNAYVMPSNEFLLSDAKHAFDDEGNLKDAGTVKFLDSIFEKFLHYVKVIDLLDTPDPKNYLDEDLESNHKVNTTIDGVDMKAEDWVERAAEKVHAVDGRTYVKLDRGILTVNQLNYFLNSMPMELTYADDNNQFIYYNHYLPANKMLAPRQPGQAGDPLSNVHPGRAVNHVKQVIHALRNGTDLVSMPVPGNGPDKHIMHYYKAMRDENGRYRGVNEWVLDIMPIIKYYLAVTGQKLVDDPTAKRIPPVTGLDVTSGASEAPKAPQTDADTGASEEETPAPQAEVKPDIPATDADTGASEG</sequence>
<dbReference type="KEGG" id="lnn:F0161_00195"/>
<reference evidence="3 4" key="1">
    <citation type="submission" date="2019-09" db="EMBL/GenBank/DDBJ databases">
        <title>Complete Genome Sequence of Lactobacillus nenjiangensis SH-Y15, isolated from sauerkraut.</title>
        <authorList>
            <person name="Yang H."/>
        </authorList>
    </citation>
    <scope>NUCLEOTIDE SEQUENCE [LARGE SCALE GENOMIC DNA]</scope>
    <source>
        <strain evidence="3 4">SH-Y15</strain>
    </source>
</reference>
<dbReference type="AlphaFoldDB" id="A0A5P1WYY8"/>
<feature type="region of interest" description="Disordered" evidence="1">
    <location>
        <begin position="371"/>
        <end position="431"/>
    </location>
</feature>
<dbReference type="Pfam" id="PF03358">
    <property type="entry name" value="FMN_red"/>
    <property type="match status" value="1"/>
</dbReference>
<dbReference type="EMBL" id="CP043939">
    <property type="protein sequence ID" value="QER66433.1"/>
    <property type="molecule type" value="Genomic_DNA"/>
</dbReference>
<dbReference type="OrthoDB" id="9812295at2"/>
<dbReference type="GO" id="GO:0010181">
    <property type="term" value="F:FMN binding"/>
    <property type="evidence" value="ECO:0007669"/>
    <property type="project" value="TreeGrafter"/>
</dbReference>
<evidence type="ECO:0000256" key="1">
    <source>
        <dbReference type="SAM" id="MobiDB-lite"/>
    </source>
</evidence>
<name>A0A5P1WYY8_9LACO</name>
<dbReference type="Proteomes" id="UP000325295">
    <property type="component" value="Chromosome"/>
</dbReference>
<keyword evidence="4" id="KW-1185">Reference proteome</keyword>
<protein>
    <submittedName>
        <fullName evidence="3">NADPH-dependent oxidoreductase</fullName>
    </submittedName>
</protein>
<dbReference type="PANTHER" id="PTHR30543">
    <property type="entry name" value="CHROMATE REDUCTASE"/>
    <property type="match status" value="1"/>
</dbReference>
<proteinExistence type="predicted"/>
<dbReference type="PANTHER" id="PTHR30543:SF21">
    <property type="entry name" value="NAD(P)H-DEPENDENT FMN REDUCTASE LOT6"/>
    <property type="match status" value="1"/>
</dbReference>
<dbReference type="InterPro" id="IPR029039">
    <property type="entry name" value="Flavoprotein-like_sf"/>
</dbReference>
<evidence type="ECO:0000313" key="4">
    <source>
        <dbReference type="Proteomes" id="UP000325295"/>
    </source>
</evidence>
<dbReference type="InterPro" id="IPR050712">
    <property type="entry name" value="NAD(P)H-dep_reductase"/>
</dbReference>
<feature type="domain" description="NADPH-dependent FMN reductase-like" evidence="2">
    <location>
        <begin position="1"/>
        <end position="146"/>
    </location>
</feature>
<dbReference type="Gene3D" id="3.40.50.360">
    <property type="match status" value="1"/>
</dbReference>
<dbReference type="GO" id="GO:0005829">
    <property type="term" value="C:cytosol"/>
    <property type="evidence" value="ECO:0007669"/>
    <property type="project" value="TreeGrafter"/>
</dbReference>
<dbReference type="SUPFAM" id="SSF52218">
    <property type="entry name" value="Flavoproteins"/>
    <property type="match status" value="1"/>
</dbReference>
<dbReference type="InterPro" id="IPR005025">
    <property type="entry name" value="FMN_Rdtase-like_dom"/>
</dbReference>
<dbReference type="Gene3D" id="3.30.450.20">
    <property type="entry name" value="PAS domain"/>
    <property type="match status" value="1"/>
</dbReference>
<dbReference type="GO" id="GO:0016491">
    <property type="term" value="F:oxidoreductase activity"/>
    <property type="evidence" value="ECO:0007669"/>
    <property type="project" value="InterPro"/>
</dbReference>
<dbReference type="RefSeq" id="WP_150202987.1">
    <property type="nucleotide sequence ID" value="NZ_CP043939.1"/>
</dbReference>